<dbReference type="EMBL" id="KN827702">
    <property type="protein sequence ID" value="KIK76048.1"/>
    <property type="molecule type" value="Genomic_DNA"/>
</dbReference>
<protein>
    <submittedName>
        <fullName evidence="2">Uncharacterized protein</fullName>
    </submittedName>
</protein>
<organism evidence="2 3">
    <name type="scientific">Paxillus rubicundulus Ve08.2h10</name>
    <dbReference type="NCBI Taxonomy" id="930991"/>
    <lineage>
        <taxon>Eukaryota</taxon>
        <taxon>Fungi</taxon>
        <taxon>Dikarya</taxon>
        <taxon>Basidiomycota</taxon>
        <taxon>Agaricomycotina</taxon>
        <taxon>Agaricomycetes</taxon>
        <taxon>Agaricomycetidae</taxon>
        <taxon>Boletales</taxon>
        <taxon>Paxilineae</taxon>
        <taxon>Paxillaceae</taxon>
        <taxon>Paxillus</taxon>
    </lineage>
</organism>
<keyword evidence="3" id="KW-1185">Reference proteome</keyword>
<proteinExistence type="predicted"/>
<dbReference type="HOGENOM" id="CLU_184662_0_0_1"/>
<dbReference type="OrthoDB" id="3017409at2759"/>
<dbReference type="InParanoid" id="A0A0D0CLE3"/>
<reference evidence="2 3" key="1">
    <citation type="submission" date="2014-04" db="EMBL/GenBank/DDBJ databases">
        <authorList>
            <consortium name="DOE Joint Genome Institute"/>
            <person name="Kuo A."/>
            <person name="Kohler A."/>
            <person name="Jargeat P."/>
            <person name="Nagy L.G."/>
            <person name="Floudas D."/>
            <person name="Copeland A."/>
            <person name="Barry K.W."/>
            <person name="Cichocki N."/>
            <person name="Veneault-Fourrey C."/>
            <person name="LaButti K."/>
            <person name="Lindquist E.A."/>
            <person name="Lipzen A."/>
            <person name="Lundell T."/>
            <person name="Morin E."/>
            <person name="Murat C."/>
            <person name="Sun H."/>
            <person name="Tunlid A."/>
            <person name="Henrissat B."/>
            <person name="Grigoriev I.V."/>
            <person name="Hibbett D.S."/>
            <person name="Martin F."/>
            <person name="Nordberg H.P."/>
            <person name="Cantor M.N."/>
            <person name="Hua S.X."/>
        </authorList>
    </citation>
    <scope>NUCLEOTIDE SEQUENCE [LARGE SCALE GENOMIC DNA]</scope>
    <source>
        <strain evidence="2 3">Ve08.2h10</strain>
    </source>
</reference>
<accession>A0A0D0CLE3</accession>
<evidence type="ECO:0000256" key="1">
    <source>
        <dbReference type="SAM" id="MobiDB-lite"/>
    </source>
</evidence>
<dbReference type="AlphaFoldDB" id="A0A0D0CLE3"/>
<evidence type="ECO:0000313" key="2">
    <source>
        <dbReference type="EMBL" id="KIK76048.1"/>
    </source>
</evidence>
<evidence type="ECO:0000313" key="3">
    <source>
        <dbReference type="Proteomes" id="UP000054538"/>
    </source>
</evidence>
<name>A0A0D0CLE3_9AGAM</name>
<sequence>MDDIAHPPVRLQANSSTPLSLKVAQARIDEFLNDFRSRSSPSKGGDATMTAQLDKLSKALKEQRARGRKKLPVTGSEQ</sequence>
<reference evidence="3" key="2">
    <citation type="submission" date="2015-01" db="EMBL/GenBank/DDBJ databases">
        <title>Evolutionary Origins and Diversification of the Mycorrhizal Mutualists.</title>
        <authorList>
            <consortium name="DOE Joint Genome Institute"/>
            <consortium name="Mycorrhizal Genomics Consortium"/>
            <person name="Kohler A."/>
            <person name="Kuo A."/>
            <person name="Nagy L.G."/>
            <person name="Floudas D."/>
            <person name="Copeland A."/>
            <person name="Barry K.W."/>
            <person name="Cichocki N."/>
            <person name="Veneault-Fourrey C."/>
            <person name="LaButti K."/>
            <person name="Lindquist E.A."/>
            <person name="Lipzen A."/>
            <person name="Lundell T."/>
            <person name="Morin E."/>
            <person name="Murat C."/>
            <person name="Riley R."/>
            <person name="Ohm R."/>
            <person name="Sun H."/>
            <person name="Tunlid A."/>
            <person name="Henrissat B."/>
            <person name="Grigoriev I.V."/>
            <person name="Hibbett D.S."/>
            <person name="Martin F."/>
        </authorList>
    </citation>
    <scope>NUCLEOTIDE SEQUENCE [LARGE SCALE GENOMIC DNA]</scope>
    <source>
        <strain evidence="3">Ve08.2h10</strain>
    </source>
</reference>
<feature type="region of interest" description="Disordered" evidence="1">
    <location>
        <begin position="34"/>
        <end position="78"/>
    </location>
</feature>
<feature type="compositionally biased region" description="Basic and acidic residues" evidence="1">
    <location>
        <begin position="55"/>
        <end position="65"/>
    </location>
</feature>
<dbReference type="Proteomes" id="UP000054538">
    <property type="component" value="Unassembled WGS sequence"/>
</dbReference>
<gene>
    <name evidence="2" type="ORF">PAXRUDRAFT_171031</name>
</gene>